<evidence type="ECO:0000256" key="2">
    <source>
        <dbReference type="ARBA" id="ARBA00023002"/>
    </source>
</evidence>
<comment type="caution">
    <text evidence="3">The sequence shown here is derived from an EMBL/GenBank/DDBJ whole genome shotgun (WGS) entry which is preliminary data.</text>
</comment>
<dbReference type="PRINTS" id="PR00081">
    <property type="entry name" value="GDHRDH"/>
</dbReference>
<dbReference type="SUPFAM" id="SSF51735">
    <property type="entry name" value="NAD(P)-binding Rossmann-fold domains"/>
    <property type="match status" value="1"/>
</dbReference>
<dbReference type="AlphaFoldDB" id="A0A432X1X9"/>
<dbReference type="Pfam" id="PF00106">
    <property type="entry name" value="adh_short"/>
    <property type="match status" value="1"/>
</dbReference>
<organism evidence="3 4">
    <name type="scientific">Aliidiomarina taiwanensis</name>
    <dbReference type="NCBI Taxonomy" id="946228"/>
    <lineage>
        <taxon>Bacteria</taxon>
        <taxon>Pseudomonadati</taxon>
        <taxon>Pseudomonadota</taxon>
        <taxon>Gammaproteobacteria</taxon>
        <taxon>Alteromonadales</taxon>
        <taxon>Idiomarinaceae</taxon>
        <taxon>Aliidiomarina</taxon>
    </lineage>
</organism>
<dbReference type="Gene3D" id="3.40.50.720">
    <property type="entry name" value="NAD(P)-binding Rossmann-like Domain"/>
    <property type="match status" value="1"/>
</dbReference>
<reference evidence="3 4" key="1">
    <citation type="journal article" date="2011" name="Front. Microbiol.">
        <title>Genomic signatures of strain selection and enhancement in Bacillus atrophaeus var. globigii, a historical biowarfare simulant.</title>
        <authorList>
            <person name="Gibbons H.S."/>
            <person name="Broomall S.M."/>
            <person name="McNew L.A."/>
            <person name="Daligault H."/>
            <person name="Chapman C."/>
            <person name="Bruce D."/>
            <person name="Karavis M."/>
            <person name="Krepps M."/>
            <person name="McGregor P.A."/>
            <person name="Hong C."/>
            <person name="Park K.H."/>
            <person name="Akmal A."/>
            <person name="Feldman A."/>
            <person name="Lin J.S."/>
            <person name="Chang W.E."/>
            <person name="Higgs B.W."/>
            <person name="Demirev P."/>
            <person name="Lindquist J."/>
            <person name="Liem A."/>
            <person name="Fochler E."/>
            <person name="Read T.D."/>
            <person name="Tapia R."/>
            <person name="Johnson S."/>
            <person name="Bishop-Lilly K.A."/>
            <person name="Detter C."/>
            <person name="Han C."/>
            <person name="Sozhamannan S."/>
            <person name="Rosenzweig C.N."/>
            <person name="Skowronski E.W."/>
        </authorList>
    </citation>
    <scope>NUCLEOTIDE SEQUENCE [LARGE SCALE GENOMIC DNA]</scope>
    <source>
        <strain evidence="3 4">AIT1</strain>
    </source>
</reference>
<name>A0A432X1X9_9GAMM</name>
<dbReference type="PANTHER" id="PTHR43639:SF1">
    <property type="entry name" value="SHORT-CHAIN DEHYDROGENASE_REDUCTASE FAMILY PROTEIN"/>
    <property type="match status" value="1"/>
</dbReference>
<dbReference type="InterPro" id="IPR002347">
    <property type="entry name" value="SDR_fam"/>
</dbReference>
<protein>
    <submittedName>
        <fullName evidence="3">Pteridine reductase</fullName>
    </submittedName>
</protein>
<sequence length="275" mass="30115">MFSQVHSSEWFIDKEESMAEQTHVHEQGRPVAVVTGAGRRLGLFMTQSLLSQGWHVVAVTRSIEPNPTTEGESLTSLDSEHLDIVCCDLLCEQAVEGLGHMLLNRYGGLDFLLHNASIFEKDTAYAACATEQMAFYDDLYRIHMKAPARLNQLLAPALAQSQRPTGNIIHITDIYVNNPNPAFALYCSTKAGAENLMVSFAKLLAPRVRVNAIQPGPVKFLPSHTQAEKKQVLSETLLATEGGFEALEQGIYSILNNEYMTAAVVRVDGGRAVAG</sequence>
<keyword evidence="2" id="KW-0560">Oxidoreductase</keyword>
<dbReference type="InterPro" id="IPR036291">
    <property type="entry name" value="NAD(P)-bd_dom_sf"/>
</dbReference>
<dbReference type="Proteomes" id="UP000286976">
    <property type="component" value="Unassembled WGS sequence"/>
</dbReference>
<evidence type="ECO:0000313" key="4">
    <source>
        <dbReference type="Proteomes" id="UP000286976"/>
    </source>
</evidence>
<evidence type="ECO:0000313" key="3">
    <source>
        <dbReference type="EMBL" id="RUO40549.1"/>
    </source>
</evidence>
<gene>
    <name evidence="3" type="ORF">CWE15_07290</name>
</gene>
<dbReference type="InterPro" id="IPR020904">
    <property type="entry name" value="Sc_DH/Rdtase_CS"/>
</dbReference>
<accession>A0A432X1X9</accession>
<dbReference type="EMBL" id="PIPQ01000003">
    <property type="protein sequence ID" value="RUO40549.1"/>
    <property type="molecule type" value="Genomic_DNA"/>
</dbReference>
<evidence type="ECO:0000256" key="1">
    <source>
        <dbReference type="ARBA" id="ARBA00006484"/>
    </source>
</evidence>
<comment type="similarity">
    <text evidence="1">Belongs to the short-chain dehydrogenases/reductases (SDR) family.</text>
</comment>
<dbReference type="GO" id="GO:0016491">
    <property type="term" value="F:oxidoreductase activity"/>
    <property type="evidence" value="ECO:0007669"/>
    <property type="project" value="UniProtKB-KW"/>
</dbReference>
<proteinExistence type="inferred from homology"/>
<dbReference type="PANTHER" id="PTHR43639">
    <property type="entry name" value="OXIDOREDUCTASE, SHORT-CHAIN DEHYDROGENASE/REDUCTASE FAMILY (AFU_ORTHOLOGUE AFUA_5G02870)"/>
    <property type="match status" value="1"/>
</dbReference>
<dbReference type="PROSITE" id="PS00061">
    <property type="entry name" value="ADH_SHORT"/>
    <property type="match status" value="1"/>
</dbReference>
<keyword evidence="4" id="KW-1185">Reference proteome</keyword>